<organism evidence="2 3">
    <name type="scientific">Cellulomonas chitinilytica</name>
    <dbReference type="NCBI Taxonomy" id="398759"/>
    <lineage>
        <taxon>Bacteria</taxon>
        <taxon>Bacillati</taxon>
        <taxon>Actinomycetota</taxon>
        <taxon>Actinomycetes</taxon>
        <taxon>Micrococcales</taxon>
        <taxon>Cellulomonadaceae</taxon>
        <taxon>Cellulomonas</taxon>
    </lineage>
</organism>
<dbReference type="AlphaFoldDB" id="A0A919U3L7"/>
<accession>A0A919U3L7</accession>
<gene>
    <name evidence="2" type="ORF">Cch01nite_32910</name>
</gene>
<dbReference type="RefSeq" id="WP_203757451.1">
    <property type="nucleotide sequence ID" value="NZ_BONK01000012.1"/>
</dbReference>
<keyword evidence="3" id="KW-1185">Reference proteome</keyword>
<reference evidence="2" key="1">
    <citation type="submission" date="2021-01" db="EMBL/GenBank/DDBJ databases">
        <title>Whole genome shotgun sequence of Cellulomonas chitinilytica NBRC 110799.</title>
        <authorList>
            <person name="Komaki H."/>
            <person name="Tamura T."/>
        </authorList>
    </citation>
    <scope>NUCLEOTIDE SEQUENCE</scope>
    <source>
        <strain evidence="2">NBRC 110799</strain>
    </source>
</reference>
<dbReference type="EMBL" id="BONK01000012">
    <property type="protein sequence ID" value="GIG22567.1"/>
    <property type="molecule type" value="Genomic_DNA"/>
</dbReference>
<evidence type="ECO:0000313" key="3">
    <source>
        <dbReference type="Proteomes" id="UP000632740"/>
    </source>
</evidence>
<evidence type="ECO:0008006" key="4">
    <source>
        <dbReference type="Google" id="ProtNLM"/>
    </source>
</evidence>
<proteinExistence type="predicted"/>
<evidence type="ECO:0000313" key="2">
    <source>
        <dbReference type="EMBL" id="GIG22567.1"/>
    </source>
</evidence>
<comment type="caution">
    <text evidence="2">The sequence shown here is derived from an EMBL/GenBank/DDBJ whole genome shotgun (WGS) entry which is preliminary data.</text>
</comment>
<keyword evidence="1" id="KW-0732">Signal</keyword>
<dbReference type="Proteomes" id="UP000632740">
    <property type="component" value="Unassembled WGS sequence"/>
</dbReference>
<evidence type="ECO:0000256" key="1">
    <source>
        <dbReference type="SAM" id="SignalP"/>
    </source>
</evidence>
<feature type="chain" id="PRO_5036757772" description="Spore coat protein U domain-containing protein" evidence="1">
    <location>
        <begin position="28"/>
        <end position="135"/>
    </location>
</feature>
<name>A0A919U3L7_9CELL</name>
<protein>
    <recommendedName>
        <fullName evidence="4">Spore coat protein U domain-containing protein</fullName>
    </recommendedName>
</protein>
<sequence>MTARTARVVVSAALAVVGLTGLSVATASQLTLTSASMQAGVVAVTGCQTGDVTVAYTYAYDAGTTSYRVATVALSGIATGCQNKAIRVTLVSAAGASLVELTGTTAAGGTTTLTAPATPVVRAEDVAKVAAVVSG</sequence>
<feature type="signal peptide" evidence="1">
    <location>
        <begin position="1"/>
        <end position="27"/>
    </location>
</feature>